<comment type="similarity">
    <text evidence="7">Belongs to the dicarboxylate/amino acid:cation symporter (DAACS) (TC 2.A.23) family.</text>
</comment>
<feature type="transmembrane region" description="Helical" evidence="7">
    <location>
        <begin position="192"/>
        <end position="212"/>
    </location>
</feature>
<dbReference type="SUPFAM" id="SSF118215">
    <property type="entry name" value="Proton glutamate symport protein"/>
    <property type="match status" value="1"/>
</dbReference>
<dbReference type="AlphaFoldDB" id="A0A1V9YT24"/>
<gene>
    <name evidence="9" type="ORF">THRCLA_10030</name>
</gene>
<evidence type="ECO:0000256" key="6">
    <source>
        <dbReference type="ARBA" id="ARBA00023136"/>
    </source>
</evidence>
<comment type="subcellular location">
    <subcellularLocation>
        <location evidence="1">Cell membrane</location>
        <topology evidence="1">Multi-pass membrane protein</topology>
    </subcellularLocation>
    <subcellularLocation>
        <location evidence="7">Membrane</location>
        <topology evidence="7">Multi-pass membrane protein</topology>
    </subcellularLocation>
</comment>
<accession>A0A1V9YT24</accession>
<keyword evidence="5 7" id="KW-1133">Transmembrane helix</keyword>
<feature type="compositionally biased region" description="Polar residues" evidence="8">
    <location>
        <begin position="67"/>
        <end position="77"/>
    </location>
</feature>
<feature type="transmembrane region" description="Helical" evidence="7">
    <location>
        <begin position="153"/>
        <end position="180"/>
    </location>
</feature>
<feature type="transmembrane region" description="Helical" evidence="7">
    <location>
        <begin position="114"/>
        <end position="133"/>
    </location>
</feature>
<comment type="caution">
    <text evidence="9">The sequence shown here is derived from an EMBL/GenBank/DDBJ whole genome shotgun (WGS) entry which is preliminary data.</text>
</comment>
<evidence type="ECO:0000256" key="3">
    <source>
        <dbReference type="ARBA" id="ARBA00022475"/>
    </source>
</evidence>
<name>A0A1V9YT24_9STRA</name>
<evidence type="ECO:0000256" key="2">
    <source>
        <dbReference type="ARBA" id="ARBA00022448"/>
    </source>
</evidence>
<evidence type="ECO:0000313" key="9">
    <source>
        <dbReference type="EMBL" id="OQR88915.1"/>
    </source>
</evidence>
<feature type="region of interest" description="Disordered" evidence="8">
    <location>
        <begin position="15"/>
        <end position="84"/>
    </location>
</feature>
<dbReference type="GO" id="GO:0015293">
    <property type="term" value="F:symporter activity"/>
    <property type="evidence" value="ECO:0007669"/>
    <property type="project" value="UniProtKB-UniRule"/>
</dbReference>
<reference evidence="9 10" key="1">
    <citation type="journal article" date="2014" name="Genome Biol. Evol.">
        <title>The secreted proteins of Achlya hypogyna and Thraustotheca clavata identify the ancestral oomycete secretome and reveal gene acquisitions by horizontal gene transfer.</title>
        <authorList>
            <person name="Misner I."/>
            <person name="Blouin N."/>
            <person name="Leonard G."/>
            <person name="Richards T.A."/>
            <person name="Lane C.E."/>
        </authorList>
    </citation>
    <scope>NUCLEOTIDE SEQUENCE [LARGE SCALE GENOMIC DNA]</scope>
    <source>
        <strain evidence="9 10">ATCC 34112</strain>
    </source>
</reference>
<dbReference type="STRING" id="74557.A0A1V9YT24"/>
<dbReference type="PANTHER" id="PTHR42865">
    <property type="entry name" value="PROTON/GLUTAMATE-ASPARTATE SYMPORTER"/>
    <property type="match status" value="1"/>
</dbReference>
<feature type="transmembrane region" description="Helical" evidence="7">
    <location>
        <begin position="310"/>
        <end position="327"/>
    </location>
</feature>
<feature type="non-terminal residue" evidence="9">
    <location>
        <position position="396"/>
    </location>
</feature>
<dbReference type="EMBL" id="JNBS01002948">
    <property type="protein sequence ID" value="OQR88915.1"/>
    <property type="molecule type" value="Genomic_DNA"/>
</dbReference>
<dbReference type="InterPro" id="IPR036458">
    <property type="entry name" value="Na:dicarbo_symporter_sf"/>
</dbReference>
<keyword evidence="2 7" id="KW-0813">Transport</keyword>
<keyword evidence="6 7" id="KW-0472">Membrane</keyword>
<dbReference type="PANTHER" id="PTHR42865:SF7">
    <property type="entry name" value="PROTON_GLUTAMATE-ASPARTATE SYMPORTER"/>
    <property type="match status" value="1"/>
</dbReference>
<dbReference type="PRINTS" id="PR00173">
    <property type="entry name" value="EDTRNSPORT"/>
</dbReference>
<dbReference type="GO" id="GO:0005886">
    <property type="term" value="C:plasma membrane"/>
    <property type="evidence" value="ECO:0007669"/>
    <property type="project" value="UniProtKB-SubCell"/>
</dbReference>
<evidence type="ECO:0000256" key="8">
    <source>
        <dbReference type="SAM" id="MobiDB-lite"/>
    </source>
</evidence>
<evidence type="ECO:0000313" key="10">
    <source>
        <dbReference type="Proteomes" id="UP000243217"/>
    </source>
</evidence>
<proteinExistence type="inferred from homology"/>
<dbReference type="Proteomes" id="UP000243217">
    <property type="component" value="Unassembled WGS sequence"/>
</dbReference>
<keyword evidence="4 7" id="KW-0812">Transmembrane</keyword>
<evidence type="ECO:0000256" key="4">
    <source>
        <dbReference type="ARBA" id="ARBA00022692"/>
    </source>
</evidence>
<protein>
    <recommendedName>
        <fullName evidence="7">Amino acid transporter</fullName>
    </recommendedName>
</protein>
<organism evidence="9 10">
    <name type="scientific">Thraustotheca clavata</name>
    <dbReference type="NCBI Taxonomy" id="74557"/>
    <lineage>
        <taxon>Eukaryota</taxon>
        <taxon>Sar</taxon>
        <taxon>Stramenopiles</taxon>
        <taxon>Oomycota</taxon>
        <taxon>Saprolegniomycetes</taxon>
        <taxon>Saprolegniales</taxon>
        <taxon>Achlyaceae</taxon>
        <taxon>Thraustotheca</taxon>
    </lineage>
</organism>
<keyword evidence="3" id="KW-1003">Cell membrane</keyword>
<feature type="compositionally biased region" description="Polar residues" evidence="8">
    <location>
        <begin position="15"/>
        <end position="29"/>
    </location>
</feature>
<dbReference type="OrthoDB" id="5877963at2759"/>
<keyword evidence="7" id="KW-0769">Symport</keyword>
<evidence type="ECO:0000256" key="5">
    <source>
        <dbReference type="ARBA" id="ARBA00022989"/>
    </source>
</evidence>
<keyword evidence="10" id="KW-1185">Reference proteome</keyword>
<feature type="transmembrane region" description="Helical" evidence="7">
    <location>
        <begin position="348"/>
        <end position="368"/>
    </location>
</feature>
<dbReference type="Pfam" id="PF00375">
    <property type="entry name" value="SDF"/>
    <property type="match status" value="1"/>
</dbReference>
<evidence type="ECO:0000256" key="1">
    <source>
        <dbReference type="ARBA" id="ARBA00004651"/>
    </source>
</evidence>
<dbReference type="Gene3D" id="1.10.3860.10">
    <property type="entry name" value="Sodium:dicarboxylate symporter"/>
    <property type="match status" value="1"/>
</dbReference>
<feature type="compositionally biased region" description="Low complexity" evidence="8">
    <location>
        <begin position="40"/>
        <end position="51"/>
    </location>
</feature>
<sequence length="396" mass="42754">MENRKGIYLYEGNAFTTPTSAHQQHNTPTFERRLSQPHDSTSVASTTSSNSRRFPHTIENGLRTDFKSTPQNEHLQPSTPPLPLANDFRGDPIMEEEPQNAIMRNAYESTTSKFSSSFAILICAGIGVGLGVALGKANPSADTKAIIALPGTLFVRCLRCLIVPLVFCIISSSVAEVIVLKRSSFLTWRTAGLFYLTSFLSTCQGMVFALIYRSVVMHDVDNNQGGVNSLPKVALKCANGLFLHSDDDGSVSCLDKLSNTTTSQFSLVDVNKSLNLASSTATLSITDQAIGIVNQLFPENIFLAFSEGNLLSVVAFALPFGFAMALSHTSQQGPNVLLQIIRQVRNSLIILITAALRFTPVAVLFLIANATATFTSSATQFASQAGYAVLFFFCGV</sequence>
<dbReference type="InterPro" id="IPR001991">
    <property type="entry name" value="Na-dicarboxylate_symporter"/>
</dbReference>
<evidence type="ECO:0000256" key="7">
    <source>
        <dbReference type="RuleBase" id="RU361216"/>
    </source>
</evidence>